<name>A0A3E3HWE0_9FIRM</name>
<gene>
    <name evidence="5" type="ORF">DXC51_25580</name>
</gene>
<dbReference type="Pfam" id="PF01473">
    <property type="entry name" value="Choline_bind_1"/>
    <property type="match status" value="1"/>
</dbReference>
<feature type="signal peptide" evidence="4">
    <location>
        <begin position="1"/>
        <end position="25"/>
    </location>
</feature>
<keyword evidence="1" id="KW-0677">Repeat</keyword>
<feature type="repeat" description="Cell wall-binding" evidence="2">
    <location>
        <begin position="66"/>
        <end position="85"/>
    </location>
</feature>
<evidence type="ECO:0008006" key="7">
    <source>
        <dbReference type="Google" id="ProtNLM"/>
    </source>
</evidence>
<dbReference type="Proteomes" id="UP000260812">
    <property type="component" value="Unassembled WGS sequence"/>
</dbReference>
<evidence type="ECO:0000313" key="5">
    <source>
        <dbReference type="EMBL" id="RGE56139.1"/>
    </source>
</evidence>
<feature type="region of interest" description="Disordered" evidence="3">
    <location>
        <begin position="89"/>
        <end position="122"/>
    </location>
</feature>
<dbReference type="PROSITE" id="PS51170">
    <property type="entry name" value="CW"/>
    <property type="match status" value="1"/>
</dbReference>
<evidence type="ECO:0000313" key="6">
    <source>
        <dbReference type="Proteomes" id="UP000260812"/>
    </source>
</evidence>
<dbReference type="SUPFAM" id="SSF57884">
    <property type="entry name" value="Ada DNA repair protein, N-terminal domain (N-Ada 10)"/>
    <property type="match status" value="1"/>
</dbReference>
<evidence type="ECO:0000256" key="2">
    <source>
        <dbReference type="PROSITE-ProRule" id="PRU00591"/>
    </source>
</evidence>
<keyword evidence="6" id="KW-1185">Reference proteome</keyword>
<comment type="caution">
    <text evidence="5">The sequence shown here is derived from an EMBL/GenBank/DDBJ whole genome shotgun (WGS) entry which is preliminary data.</text>
</comment>
<evidence type="ECO:0000256" key="3">
    <source>
        <dbReference type="SAM" id="MobiDB-lite"/>
    </source>
</evidence>
<dbReference type="SUPFAM" id="SSF69360">
    <property type="entry name" value="Cell wall binding repeat"/>
    <property type="match status" value="1"/>
</dbReference>
<feature type="compositionally biased region" description="Low complexity" evidence="3">
    <location>
        <begin position="95"/>
        <end position="122"/>
    </location>
</feature>
<dbReference type="RefSeq" id="WP_021638791.1">
    <property type="nucleotide sequence ID" value="NZ_QVLV01000029.1"/>
</dbReference>
<evidence type="ECO:0000256" key="4">
    <source>
        <dbReference type="SAM" id="SignalP"/>
    </source>
</evidence>
<reference evidence="5" key="1">
    <citation type="submission" date="2018-08" db="EMBL/GenBank/DDBJ databases">
        <title>A genome reference for cultivated species of the human gut microbiota.</title>
        <authorList>
            <person name="Zou Y."/>
            <person name="Xue W."/>
            <person name="Luo G."/>
        </authorList>
    </citation>
    <scope>NUCLEOTIDE SEQUENCE [LARGE SCALE GENOMIC DNA]</scope>
    <source>
        <strain evidence="5">TF05-5AC</strain>
    </source>
</reference>
<proteinExistence type="predicted"/>
<feature type="chain" id="PRO_5017779403" description="Cell wall-binding protein" evidence="4">
    <location>
        <begin position="26"/>
        <end position="244"/>
    </location>
</feature>
<dbReference type="EMBL" id="QVLV01000029">
    <property type="protein sequence ID" value="RGE56139.1"/>
    <property type="molecule type" value="Genomic_DNA"/>
</dbReference>
<dbReference type="InterPro" id="IPR018337">
    <property type="entry name" value="Cell_wall/Cho-bd_repeat"/>
</dbReference>
<sequence>MKKRIVTLLTTALLLSFAFSSTVSAAGFVQDTAGVKFQNDDGSFAANTWVQAGTGIYHLDAAGFVQTGWIQVGELWYYLDETGVCTNPEGSPVGPNAEAATPAPAAPSQTAPPQAAPAPAQTAPAPDAAIAAVFEAAGWTLYAPTDATLLQNGIASGLIGFDGARYWASPVFTAALAGQTVPAPQQQEAPQVTADKPQEKTVYITATGNKYHRASCRYLEKSKISIDLSDALAAGYGACKVCRP</sequence>
<dbReference type="GeneID" id="97990133"/>
<dbReference type="AlphaFoldDB" id="A0A3E3HWE0"/>
<accession>A0A3E3HWE0</accession>
<dbReference type="Gene3D" id="3.40.10.10">
    <property type="entry name" value="DNA Methylphosphotriester Repair Domain"/>
    <property type="match status" value="1"/>
</dbReference>
<evidence type="ECO:0000256" key="1">
    <source>
        <dbReference type="ARBA" id="ARBA00022737"/>
    </source>
</evidence>
<protein>
    <recommendedName>
        <fullName evidence="7">Cell wall-binding protein</fullName>
    </recommendedName>
</protein>
<keyword evidence="4" id="KW-0732">Signal</keyword>
<dbReference type="Gene3D" id="2.10.270.10">
    <property type="entry name" value="Cholin Binding"/>
    <property type="match status" value="1"/>
</dbReference>
<organism evidence="5 6">
    <name type="scientific">Eisenbergiella massiliensis</name>
    <dbReference type="NCBI Taxonomy" id="1720294"/>
    <lineage>
        <taxon>Bacteria</taxon>
        <taxon>Bacillati</taxon>
        <taxon>Bacillota</taxon>
        <taxon>Clostridia</taxon>
        <taxon>Lachnospirales</taxon>
        <taxon>Lachnospiraceae</taxon>
        <taxon>Eisenbergiella</taxon>
    </lineage>
</organism>
<dbReference type="InterPro" id="IPR035451">
    <property type="entry name" value="Ada-like_dom_sf"/>
</dbReference>